<dbReference type="InterPro" id="IPR013517">
    <property type="entry name" value="FG-GAP"/>
</dbReference>
<dbReference type="RefSeq" id="WP_145188286.1">
    <property type="nucleotide sequence ID" value="NZ_CP036290.1"/>
</dbReference>
<keyword evidence="3" id="KW-1185">Reference proteome</keyword>
<dbReference type="Pfam" id="PF13517">
    <property type="entry name" value="FG-GAP_3"/>
    <property type="match status" value="1"/>
</dbReference>
<dbReference type="PANTHER" id="PTHR44103">
    <property type="entry name" value="PROPROTEIN CONVERTASE P"/>
    <property type="match status" value="1"/>
</dbReference>
<gene>
    <name evidence="2" type="ORF">Pla163_23890</name>
</gene>
<dbReference type="OrthoDB" id="1488578at2"/>
<reference evidence="2 3" key="1">
    <citation type="submission" date="2019-02" db="EMBL/GenBank/DDBJ databases">
        <title>Deep-cultivation of Planctomycetes and their phenomic and genomic characterization uncovers novel biology.</title>
        <authorList>
            <person name="Wiegand S."/>
            <person name="Jogler M."/>
            <person name="Boedeker C."/>
            <person name="Pinto D."/>
            <person name="Vollmers J."/>
            <person name="Rivas-Marin E."/>
            <person name="Kohn T."/>
            <person name="Peeters S.H."/>
            <person name="Heuer A."/>
            <person name="Rast P."/>
            <person name="Oberbeckmann S."/>
            <person name="Bunk B."/>
            <person name="Jeske O."/>
            <person name="Meyerdierks A."/>
            <person name="Storesund J.E."/>
            <person name="Kallscheuer N."/>
            <person name="Luecker S."/>
            <person name="Lage O.M."/>
            <person name="Pohl T."/>
            <person name="Merkel B.J."/>
            <person name="Hornburger P."/>
            <person name="Mueller R.-W."/>
            <person name="Bruemmer F."/>
            <person name="Labrenz M."/>
            <person name="Spormann A.M."/>
            <person name="Op den Camp H."/>
            <person name="Overmann J."/>
            <person name="Amann R."/>
            <person name="Jetten M.S.M."/>
            <person name="Mascher T."/>
            <person name="Medema M.H."/>
            <person name="Devos D.P."/>
            <person name="Kaster A.-K."/>
            <person name="Ovreas L."/>
            <person name="Rohde M."/>
            <person name="Galperin M.Y."/>
            <person name="Jogler C."/>
        </authorList>
    </citation>
    <scope>NUCLEOTIDE SEQUENCE [LARGE SCALE GENOMIC DNA]</scope>
    <source>
        <strain evidence="2 3">Pla163</strain>
    </source>
</reference>
<sequence>MDIDADGHIDILSGCYSDHKPMAGLFWVLKGKADGTFAAAESLKGTDGKPLIIHMPEGADVVRTICTRPTALDYDGDGDLDIVSGNFEGTFHLFEGLGNGTFAPRSTPLVDANGEELTVGHHSDPVFVDWDGDGDRDLVSGSGHGIHIFTNNGESGYAPARDLFYYTSTAGAYEDVTFGEAHITKPQGSIRLWIEDMNGDGRFDLVMGDSAYVTNVADGLTEDEARTRLAAWQKKMDTLLDEHGDAEWDDAMDEAFNALYAERATIVTEGGVGFVWVAYQQERSGS</sequence>
<dbReference type="EMBL" id="CP036290">
    <property type="protein sequence ID" value="QDU85261.1"/>
    <property type="molecule type" value="Genomic_DNA"/>
</dbReference>
<dbReference type="SUPFAM" id="SSF69318">
    <property type="entry name" value="Integrin alpha N-terminal domain"/>
    <property type="match status" value="1"/>
</dbReference>
<accession>A0A518D1A2</accession>
<dbReference type="Proteomes" id="UP000319342">
    <property type="component" value="Chromosome"/>
</dbReference>
<keyword evidence="1" id="KW-0732">Signal</keyword>
<dbReference type="PANTHER" id="PTHR44103:SF1">
    <property type="entry name" value="PROPROTEIN CONVERTASE P"/>
    <property type="match status" value="1"/>
</dbReference>
<evidence type="ECO:0000256" key="1">
    <source>
        <dbReference type="ARBA" id="ARBA00022729"/>
    </source>
</evidence>
<evidence type="ECO:0000313" key="2">
    <source>
        <dbReference type="EMBL" id="QDU85261.1"/>
    </source>
</evidence>
<dbReference type="AlphaFoldDB" id="A0A518D1A2"/>
<proteinExistence type="predicted"/>
<dbReference type="InterPro" id="IPR028994">
    <property type="entry name" value="Integrin_alpha_N"/>
</dbReference>
<protein>
    <submittedName>
        <fullName evidence="2">FG-GAP repeat protein</fullName>
    </submittedName>
</protein>
<evidence type="ECO:0000313" key="3">
    <source>
        <dbReference type="Proteomes" id="UP000319342"/>
    </source>
</evidence>
<dbReference type="Gene3D" id="2.130.10.130">
    <property type="entry name" value="Integrin alpha, N-terminal"/>
    <property type="match status" value="1"/>
</dbReference>
<name>A0A518D1A2_9BACT</name>
<organism evidence="2 3">
    <name type="scientific">Rohdeia mirabilis</name>
    <dbReference type="NCBI Taxonomy" id="2528008"/>
    <lineage>
        <taxon>Bacteria</taxon>
        <taxon>Pseudomonadati</taxon>
        <taxon>Planctomycetota</taxon>
        <taxon>Planctomycetia</taxon>
        <taxon>Planctomycetia incertae sedis</taxon>
        <taxon>Rohdeia</taxon>
    </lineage>
</organism>